<feature type="transmembrane region" description="Helical" evidence="2">
    <location>
        <begin position="7"/>
        <end position="25"/>
    </location>
</feature>
<feature type="domain" description="Calcium-activated chloride channel N-terminal" evidence="3">
    <location>
        <begin position="33"/>
        <end position="290"/>
    </location>
</feature>
<keyword evidence="5" id="KW-1185">Reference proteome</keyword>
<gene>
    <name evidence="4" type="ORF">ODALV1_LOCUS15820</name>
</gene>
<sequence length="1027" mass="112131">MSKFKLPVINVFTYSWILLLIFYSLSSKVESLKLDTDGGYSILVGIDSFEAESEPDVENLINSIKGALNDLSSRMYHATQRFYIKNADILLRSHSHLVEIDDDAVSEDYQAADFQISGKVLKPEGVNPNGCGFPGNRLSLPLESFDDSVSIISGKYLLHLFARYRWGVFEEDGRTNDFGRYPHFYRTTREESSWVHTSCSDTPLVGSFETSQGGEPCDITNLDEYPYTCEFVPSPSEPQTASSSLMNYYWLDSINEFCDETTHNILAPNAQNILCRYRSVMEVIRDTQDWGVVSEPIQTDPPETIFKVLGVSQSPRLYLLLDRGRSFAPASVITRVKNKVGNMLQALNAPTVIGIGAYPATTTDSMMDSLVQWSLVDSIKSNITDIIDENFEKGIQGNGNFATALFQLSKSIQATDHPFGTLIVILKTGPPDSFADAPHEYDIIASLNALPVKVYALEIYGNNVMPGLNLENFAIKTGGLHTVINDAISAEEKLDVFVQDIVQQFQTPNIPEKTLAHVYKGYMESGTVYEHDLGATMSTLQVSVTSISSLSSVAISLNGADLPTVESLEWNAGSVEGKREVHYGAITSEITGTVSVSFECESDITCAALLVITGDREDINEEALTSIEITTSSVNNEVDWSETGLNQPFRIYAKVSMPDDSTIENMIGVVCSVNGNTNECQNIPLVDDGLGDPDIMRNDDIYSCTFIPLKDDSYYVRIIVSTSVKVGNGGILREIQSFDLNAIIKFKGVSNFKPTVGRIIDLNVVERSDESITLTWTSPVTYAPGAMGNPAETYELRYTIDEDYIQFINNFENSPQIPDLPTPGNPGEIQRITIDLIDDSEEKFYAIRALYQTNKGEVSNIISSAFRSAATTDPPSTTTEFQTSTDPTTTTEGPTTTTEGPTTTTEGPTTTTEGPTTTTGDPTTTTEDPSTTTEDSSTTNSTSSTEFSSSESSATSSTPQSSTPLSIRSSTTSPSTTPETELFFKKPIGYITAAAGGVAVAALIGGSVAYLCWKRKQLIDAGRLKLV</sequence>
<evidence type="ECO:0000313" key="4">
    <source>
        <dbReference type="EMBL" id="CAL8112874.1"/>
    </source>
</evidence>
<comment type="caution">
    <text evidence="4">The sequence shown here is derived from an EMBL/GenBank/DDBJ whole genome shotgun (WGS) entry which is preliminary data.</text>
</comment>
<dbReference type="InterPro" id="IPR013642">
    <property type="entry name" value="CLCA_N"/>
</dbReference>
<proteinExistence type="predicted"/>
<evidence type="ECO:0000313" key="5">
    <source>
        <dbReference type="Proteomes" id="UP001642540"/>
    </source>
</evidence>
<organism evidence="4 5">
    <name type="scientific">Orchesella dallaii</name>
    <dbReference type="NCBI Taxonomy" id="48710"/>
    <lineage>
        <taxon>Eukaryota</taxon>
        <taxon>Metazoa</taxon>
        <taxon>Ecdysozoa</taxon>
        <taxon>Arthropoda</taxon>
        <taxon>Hexapoda</taxon>
        <taxon>Collembola</taxon>
        <taxon>Entomobryomorpha</taxon>
        <taxon>Entomobryoidea</taxon>
        <taxon>Orchesellidae</taxon>
        <taxon>Orchesellinae</taxon>
        <taxon>Orchesella</taxon>
    </lineage>
</organism>
<evidence type="ECO:0000259" key="3">
    <source>
        <dbReference type="Pfam" id="PF08434"/>
    </source>
</evidence>
<protein>
    <recommendedName>
        <fullName evidence="3">Calcium-activated chloride channel N-terminal domain-containing protein</fullName>
    </recommendedName>
</protein>
<feature type="region of interest" description="Disordered" evidence="1">
    <location>
        <begin position="868"/>
        <end position="978"/>
    </location>
</feature>
<evidence type="ECO:0000256" key="1">
    <source>
        <dbReference type="SAM" id="MobiDB-lite"/>
    </source>
</evidence>
<feature type="transmembrane region" description="Helical" evidence="2">
    <location>
        <begin position="988"/>
        <end position="1013"/>
    </location>
</feature>
<reference evidence="4 5" key="1">
    <citation type="submission" date="2024-08" db="EMBL/GenBank/DDBJ databases">
        <authorList>
            <person name="Cucini C."/>
            <person name="Frati F."/>
        </authorList>
    </citation>
    <scope>NUCLEOTIDE SEQUENCE [LARGE SCALE GENOMIC DNA]</scope>
</reference>
<dbReference type="Proteomes" id="UP001642540">
    <property type="component" value="Unassembled WGS sequence"/>
</dbReference>
<name>A0ABP1QW15_9HEXA</name>
<keyword evidence="2" id="KW-1133">Transmembrane helix</keyword>
<keyword evidence="2" id="KW-0472">Membrane</keyword>
<accession>A0ABP1QW15</accession>
<keyword evidence="2" id="KW-0812">Transmembrane</keyword>
<dbReference type="EMBL" id="CAXLJM020000049">
    <property type="protein sequence ID" value="CAL8112874.1"/>
    <property type="molecule type" value="Genomic_DNA"/>
</dbReference>
<evidence type="ECO:0000256" key="2">
    <source>
        <dbReference type="SAM" id="Phobius"/>
    </source>
</evidence>
<dbReference type="Pfam" id="PF08434">
    <property type="entry name" value="CLCA"/>
    <property type="match status" value="1"/>
</dbReference>